<evidence type="ECO:0000313" key="3">
    <source>
        <dbReference type="EMBL" id="AWO01828.1"/>
    </source>
</evidence>
<feature type="transmembrane region" description="Helical" evidence="1">
    <location>
        <begin position="119"/>
        <end position="137"/>
    </location>
</feature>
<feature type="transmembrane region" description="Helical" evidence="1">
    <location>
        <begin position="12"/>
        <end position="32"/>
    </location>
</feature>
<dbReference type="Proteomes" id="UP000246099">
    <property type="component" value="Chromosome"/>
</dbReference>
<accession>A0ABN5LVR6</accession>
<keyword evidence="1" id="KW-0812">Transmembrane</keyword>
<organism evidence="3 4">
    <name type="scientific">Chitinophaga alhagiae</name>
    <dbReference type="NCBI Taxonomy" id="2203219"/>
    <lineage>
        <taxon>Bacteria</taxon>
        <taxon>Pseudomonadati</taxon>
        <taxon>Bacteroidota</taxon>
        <taxon>Chitinophagia</taxon>
        <taxon>Chitinophagales</taxon>
        <taxon>Chitinophagaceae</taxon>
        <taxon>Chitinophaga</taxon>
    </lineage>
</organism>
<feature type="transmembrane region" description="Helical" evidence="1">
    <location>
        <begin position="82"/>
        <end position="99"/>
    </location>
</feature>
<feature type="transmembrane region" description="Helical" evidence="1">
    <location>
        <begin position="44"/>
        <end position="61"/>
    </location>
</feature>
<keyword evidence="1" id="KW-1133">Transmembrane helix</keyword>
<dbReference type="Pfam" id="PF06580">
    <property type="entry name" value="His_kinase"/>
    <property type="match status" value="1"/>
</dbReference>
<sequence length="341" mass="39281">MRKNYAELGFNDKWFVLLGIPLLGFLTPIIYLGVRLHREPYYPWQALVFSIGITTVFWLGNRWIIILLRRKYPQLTQSRKRIVLTAVLMLLFVMVVANFNGISPPFWKAEPVPYPDLNVLGVINTLVIAGIYEVIYYQAQLRLSIQGQEELRHESLQAQIRALKSQVDPHFLFNNLNTLSSVVHDDPKKAEQFIQQLSKLYRHILEMQETTLITVKEELDLLQAYIYLLKTRFGESLRVSLDVPDACHEKKIIPFALQILVENAIKHNIVSTAKPLTVRIETIGDRLVVTNNLQRKLQPVASTGKGLENINGRIRLLHHPEMQYIVTADHYIVTLPLFPAT</sequence>
<dbReference type="InterPro" id="IPR050640">
    <property type="entry name" value="Bact_2-comp_sensor_kinase"/>
</dbReference>
<keyword evidence="4" id="KW-1185">Reference proteome</keyword>
<keyword evidence="1" id="KW-0472">Membrane</keyword>
<evidence type="ECO:0000313" key="4">
    <source>
        <dbReference type="Proteomes" id="UP000246099"/>
    </source>
</evidence>
<name>A0ABN5LVR6_9BACT</name>
<proteinExistence type="predicted"/>
<evidence type="ECO:0000259" key="2">
    <source>
        <dbReference type="Pfam" id="PF06580"/>
    </source>
</evidence>
<reference evidence="3 4" key="1">
    <citation type="submission" date="2018-05" db="EMBL/GenBank/DDBJ databases">
        <title>Chitinophaga sp. nov., isolated from rhizosphere soil of Alhagi.</title>
        <authorList>
            <person name="Liu Y."/>
        </authorList>
    </citation>
    <scope>NUCLEOTIDE SEQUENCE [LARGE SCALE GENOMIC DNA]</scope>
    <source>
        <strain evidence="3 4">T22</strain>
    </source>
</reference>
<gene>
    <name evidence="3" type="ORF">DLD77_09025</name>
</gene>
<dbReference type="EMBL" id="CP029600">
    <property type="protein sequence ID" value="AWO01828.1"/>
    <property type="molecule type" value="Genomic_DNA"/>
</dbReference>
<dbReference type="InterPro" id="IPR010559">
    <property type="entry name" value="Sig_transdc_His_kin_internal"/>
</dbReference>
<protein>
    <recommendedName>
        <fullName evidence="2">Signal transduction histidine kinase internal region domain-containing protein</fullName>
    </recommendedName>
</protein>
<dbReference type="RefSeq" id="WP_119078037.1">
    <property type="nucleotide sequence ID" value="NZ_CP029600.1"/>
</dbReference>
<dbReference type="PANTHER" id="PTHR34220">
    <property type="entry name" value="SENSOR HISTIDINE KINASE YPDA"/>
    <property type="match status" value="1"/>
</dbReference>
<dbReference type="PANTHER" id="PTHR34220:SF7">
    <property type="entry name" value="SENSOR HISTIDINE KINASE YPDA"/>
    <property type="match status" value="1"/>
</dbReference>
<feature type="domain" description="Signal transduction histidine kinase internal region" evidence="2">
    <location>
        <begin position="158"/>
        <end position="237"/>
    </location>
</feature>
<evidence type="ECO:0000256" key="1">
    <source>
        <dbReference type="SAM" id="Phobius"/>
    </source>
</evidence>